<comment type="caution">
    <text evidence="5">The sequence shown here is derived from an EMBL/GenBank/DDBJ whole genome shotgun (WGS) entry which is preliminary data.</text>
</comment>
<reference evidence="5" key="1">
    <citation type="submission" date="2022-08" db="EMBL/GenBank/DDBJ databases">
        <title>Genome sequencing of akame (Lates japonicus).</title>
        <authorList>
            <person name="Hashiguchi Y."/>
            <person name="Takahashi H."/>
        </authorList>
    </citation>
    <scope>NUCLEOTIDE SEQUENCE</scope>
    <source>
        <strain evidence="5">Kochi</strain>
    </source>
</reference>
<evidence type="ECO:0000313" key="6">
    <source>
        <dbReference type="Proteomes" id="UP001279410"/>
    </source>
</evidence>
<evidence type="ECO:0000256" key="2">
    <source>
        <dbReference type="SAM" id="SignalP"/>
    </source>
</evidence>
<dbReference type="AlphaFoldDB" id="A0AAD3NHN8"/>
<keyword evidence="1" id="KW-0202">Cytokine</keyword>
<evidence type="ECO:0000313" key="4">
    <source>
        <dbReference type="EMBL" id="GLD72184.1"/>
    </source>
</evidence>
<dbReference type="EMBL" id="BRZM01000902">
    <property type="protein sequence ID" value="GLD72189.1"/>
    <property type="molecule type" value="Genomic_DNA"/>
</dbReference>
<dbReference type="Gene3D" id="2.40.50.40">
    <property type="match status" value="1"/>
</dbReference>
<dbReference type="GO" id="GO:0008009">
    <property type="term" value="F:chemokine activity"/>
    <property type="evidence" value="ECO:0007669"/>
    <property type="project" value="InterPro"/>
</dbReference>
<protein>
    <submittedName>
        <fullName evidence="5">C-C motif chemokine 5-like protein</fullName>
    </submittedName>
</protein>
<dbReference type="EMBL" id="BRZM01000901">
    <property type="protein sequence ID" value="GLD72184.1"/>
    <property type="molecule type" value="Genomic_DNA"/>
</dbReference>
<dbReference type="GO" id="GO:0005615">
    <property type="term" value="C:extracellular space"/>
    <property type="evidence" value="ECO:0007669"/>
    <property type="project" value="UniProtKB-KW"/>
</dbReference>
<dbReference type="SUPFAM" id="SSF54117">
    <property type="entry name" value="Interleukin 8-like chemokines"/>
    <property type="match status" value="1"/>
</dbReference>
<name>A0AAD3NHN8_LATJO</name>
<accession>A0AAD3NHN8</accession>
<dbReference type="PANTHER" id="PTHR12015">
    <property type="entry name" value="SMALL INDUCIBLE CYTOKINE A"/>
    <property type="match status" value="1"/>
</dbReference>
<evidence type="ECO:0000256" key="1">
    <source>
        <dbReference type="ARBA" id="ARBA00022514"/>
    </source>
</evidence>
<feature type="domain" description="Chemokine interleukin-8-like" evidence="3">
    <location>
        <begin position="28"/>
        <end position="88"/>
    </location>
</feature>
<dbReference type="CDD" id="cd00272">
    <property type="entry name" value="Chemokine_CC"/>
    <property type="match status" value="1"/>
</dbReference>
<keyword evidence="2" id="KW-0732">Signal</keyword>
<dbReference type="InterPro" id="IPR036048">
    <property type="entry name" value="Interleukin_8-like_sf"/>
</dbReference>
<sequence length="128" mass="14231">MITLTTVLLFLIQGNLSPAPAALGSKISKSCCTKYNRSPVPVQRIVGYREQRSTEICRMEAIIFLTVKKIEICATRQDEWVRKTLELLSARLKKMSKAGPATLKKKGNGSGSIITTTESFLNNTESFY</sequence>
<feature type="signal peptide" evidence="2">
    <location>
        <begin position="1"/>
        <end position="24"/>
    </location>
</feature>
<feature type="chain" id="PRO_5042440979" evidence="2">
    <location>
        <begin position="25"/>
        <end position="128"/>
    </location>
</feature>
<dbReference type="InterPro" id="IPR039809">
    <property type="entry name" value="Chemokine_b/g/d"/>
</dbReference>
<dbReference type="SMART" id="SM00199">
    <property type="entry name" value="SCY"/>
    <property type="match status" value="1"/>
</dbReference>
<dbReference type="Proteomes" id="UP001279410">
    <property type="component" value="Unassembled WGS sequence"/>
</dbReference>
<keyword evidence="6" id="KW-1185">Reference proteome</keyword>
<evidence type="ECO:0000313" key="5">
    <source>
        <dbReference type="EMBL" id="GLD72189.1"/>
    </source>
</evidence>
<proteinExistence type="predicted"/>
<gene>
    <name evidence="4" type="ORF">AKAME5_002350800</name>
    <name evidence="5" type="ORF">AKAME5_002351300</name>
</gene>
<dbReference type="GO" id="GO:0006955">
    <property type="term" value="P:immune response"/>
    <property type="evidence" value="ECO:0007669"/>
    <property type="project" value="InterPro"/>
</dbReference>
<dbReference type="PANTHER" id="PTHR12015:SF108">
    <property type="entry name" value="C-C MOTIF CHEMOKINE 20"/>
    <property type="match status" value="1"/>
</dbReference>
<dbReference type="InterPro" id="IPR001811">
    <property type="entry name" value="Chemokine_IL8-like_dom"/>
</dbReference>
<evidence type="ECO:0000259" key="3">
    <source>
        <dbReference type="SMART" id="SM00199"/>
    </source>
</evidence>
<dbReference type="Pfam" id="PF00048">
    <property type="entry name" value="IL8"/>
    <property type="match status" value="1"/>
</dbReference>
<organism evidence="5 6">
    <name type="scientific">Lates japonicus</name>
    <name type="common">Japanese lates</name>
    <dbReference type="NCBI Taxonomy" id="270547"/>
    <lineage>
        <taxon>Eukaryota</taxon>
        <taxon>Metazoa</taxon>
        <taxon>Chordata</taxon>
        <taxon>Craniata</taxon>
        <taxon>Vertebrata</taxon>
        <taxon>Euteleostomi</taxon>
        <taxon>Actinopterygii</taxon>
        <taxon>Neopterygii</taxon>
        <taxon>Teleostei</taxon>
        <taxon>Neoteleostei</taxon>
        <taxon>Acanthomorphata</taxon>
        <taxon>Carangaria</taxon>
        <taxon>Carangaria incertae sedis</taxon>
        <taxon>Centropomidae</taxon>
        <taxon>Lates</taxon>
    </lineage>
</organism>